<evidence type="ECO:0000313" key="1">
    <source>
        <dbReference type="EMBL" id="CSC04719.1"/>
    </source>
</evidence>
<dbReference type="Proteomes" id="UP000046067">
    <property type="component" value="Unassembled WGS sequence"/>
</dbReference>
<protein>
    <submittedName>
        <fullName evidence="1">Uncharacterized protein</fullName>
    </submittedName>
</protein>
<dbReference type="EMBL" id="CWQJ01000008">
    <property type="protein sequence ID" value="CSC04719.1"/>
    <property type="molecule type" value="Genomic_DNA"/>
</dbReference>
<proteinExistence type="predicted"/>
<sequence length="58" mass="6495">MKLSLRSGVYQILLIPQCGEVYSSKHAEGLPRYQVMGLMNPSPVTKLSVKSEESLDER</sequence>
<dbReference type="AlphaFoldDB" id="A0A655X3S2"/>
<accession>A0A655X3S2</accession>
<reference evidence="1 2" key="1">
    <citation type="submission" date="2015-07" db="EMBL/GenBank/DDBJ databases">
        <authorList>
            <consortium name="Pathogen Informatics"/>
        </authorList>
    </citation>
    <scope>NUCLEOTIDE SEQUENCE [LARGE SCALE GENOMIC DNA]</scope>
    <source>
        <strain evidence="1 2">A325</strain>
    </source>
</reference>
<evidence type="ECO:0000313" key="2">
    <source>
        <dbReference type="Proteomes" id="UP000046067"/>
    </source>
</evidence>
<organism evidence="1 2">
    <name type="scientific">Vibrio cholerae</name>
    <dbReference type="NCBI Taxonomy" id="666"/>
    <lineage>
        <taxon>Bacteria</taxon>
        <taxon>Pseudomonadati</taxon>
        <taxon>Pseudomonadota</taxon>
        <taxon>Gammaproteobacteria</taxon>
        <taxon>Vibrionales</taxon>
        <taxon>Vibrionaceae</taxon>
        <taxon>Vibrio</taxon>
    </lineage>
</organism>
<gene>
    <name evidence="1" type="ORF">ERS013201_01652</name>
</gene>
<name>A0A655X3S2_VIBCL</name>